<dbReference type="EC" id="1.18.1.2" evidence="5"/>
<feature type="binding site" evidence="5">
    <location>
        <position position="49"/>
    </location>
    <ligand>
        <name>FAD</name>
        <dbReference type="ChEBI" id="CHEBI:57692"/>
    </ligand>
</feature>
<dbReference type="EMBL" id="RDQM01000005">
    <property type="protein sequence ID" value="RMW99142.1"/>
    <property type="molecule type" value="Genomic_DNA"/>
</dbReference>
<comment type="caution">
    <text evidence="7">The sequence shown here is derived from an EMBL/GenBank/DDBJ whole genome shotgun (WGS) entry which is preliminary data.</text>
</comment>
<dbReference type="Proteomes" id="UP000267521">
    <property type="component" value="Unassembled WGS sequence"/>
</dbReference>
<keyword evidence="4 5" id="KW-0560">Oxidoreductase</keyword>
<dbReference type="GO" id="GO:0004324">
    <property type="term" value="F:ferredoxin-NADP+ reductase activity"/>
    <property type="evidence" value="ECO:0007669"/>
    <property type="project" value="UniProtKB-UniRule"/>
</dbReference>
<keyword evidence="1 5" id="KW-0285">Flavoprotein</keyword>
<protein>
    <recommendedName>
        <fullName evidence="5">Ferredoxin--NADP reductase</fullName>
        <shortName evidence="5">FNR</shortName>
        <shortName evidence="5">Fd-NADP(+) reductase</shortName>
        <ecNumber evidence="5">1.18.1.2</ecNumber>
    </recommendedName>
</protein>
<evidence type="ECO:0000256" key="1">
    <source>
        <dbReference type="ARBA" id="ARBA00022630"/>
    </source>
</evidence>
<dbReference type="GO" id="GO:0050661">
    <property type="term" value="F:NADP binding"/>
    <property type="evidence" value="ECO:0007669"/>
    <property type="project" value="UniProtKB-UniRule"/>
</dbReference>
<feature type="binding site" evidence="5">
    <location>
        <position position="41"/>
    </location>
    <ligand>
        <name>FAD</name>
        <dbReference type="ChEBI" id="CHEBI:57692"/>
    </ligand>
</feature>
<organism evidence="7 8">
    <name type="scientific">Allofranklinella schreckenbergeri</name>
    <dbReference type="NCBI Taxonomy" id="1076744"/>
    <lineage>
        <taxon>Bacteria</taxon>
        <taxon>Pseudomonadati</taxon>
        <taxon>Pseudomonadota</taxon>
        <taxon>Betaproteobacteria</taxon>
        <taxon>Burkholderiales</taxon>
        <taxon>Comamonadaceae</taxon>
        <taxon>Allofranklinella</taxon>
    </lineage>
</organism>
<evidence type="ECO:0000256" key="2">
    <source>
        <dbReference type="ARBA" id="ARBA00022827"/>
    </source>
</evidence>
<dbReference type="InterPro" id="IPR050097">
    <property type="entry name" value="Ferredoxin-NADP_redctase_2"/>
</dbReference>
<dbReference type="PANTHER" id="PTHR48105">
    <property type="entry name" value="THIOREDOXIN REDUCTASE 1-RELATED-RELATED"/>
    <property type="match status" value="1"/>
</dbReference>
<evidence type="ECO:0000259" key="6">
    <source>
        <dbReference type="Pfam" id="PF07992"/>
    </source>
</evidence>
<dbReference type="HAMAP" id="MF_01685">
    <property type="entry name" value="FENR2"/>
    <property type="match status" value="1"/>
</dbReference>
<keyword evidence="3 5" id="KW-0521">NADP</keyword>
<evidence type="ECO:0000256" key="3">
    <source>
        <dbReference type="ARBA" id="ARBA00022857"/>
    </source>
</evidence>
<evidence type="ECO:0000256" key="5">
    <source>
        <dbReference type="HAMAP-Rule" id="MF_01685"/>
    </source>
</evidence>
<comment type="catalytic activity">
    <reaction evidence="5">
        <text>2 reduced [2Fe-2S]-[ferredoxin] + NADP(+) + H(+) = 2 oxidized [2Fe-2S]-[ferredoxin] + NADPH</text>
        <dbReference type="Rhea" id="RHEA:20125"/>
        <dbReference type="Rhea" id="RHEA-COMP:10000"/>
        <dbReference type="Rhea" id="RHEA-COMP:10001"/>
        <dbReference type="ChEBI" id="CHEBI:15378"/>
        <dbReference type="ChEBI" id="CHEBI:33737"/>
        <dbReference type="ChEBI" id="CHEBI:33738"/>
        <dbReference type="ChEBI" id="CHEBI:57783"/>
        <dbReference type="ChEBI" id="CHEBI:58349"/>
        <dbReference type="EC" id="1.18.1.2"/>
    </reaction>
</comment>
<feature type="binding site" evidence="5">
    <location>
        <position position="137"/>
    </location>
    <ligand>
        <name>FAD</name>
        <dbReference type="ChEBI" id="CHEBI:57692"/>
    </ligand>
</feature>
<feature type="binding site" evidence="5">
    <location>
        <position position="54"/>
    </location>
    <ligand>
        <name>FAD</name>
        <dbReference type="ChEBI" id="CHEBI:57692"/>
    </ligand>
</feature>
<dbReference type="RefSeq" id="WP_122237920.1">
    <property type="nucleotide sequence ID" value="NZ_RDQM01000005.1"/>
</dbReference>
<reference evidence="7 8" key="1">
    <citation type="submission" date="2018-10" db="EMBL/GenBank/DDBJ databases">
        <title>Comamonadaceae CDC group NO-1 genome sequencing and assembly.</title>
        <authorList>
            <person name="Bernier A.-M."/>
            <person name="Bernard K."/>
        </authorList>
    </citation>
    <scope>NUCLEOTIDE SEQUENCE [LARGE SCALE GENOMIC DNA]</scope>
    <source>
        <strain evidence="7 8">NML970147</strain>
    </source>
</reference>
<comment type="cofactor">
    <cofactor evidence="5">
        <name>FAD</name>
        <dbReference type="ChEBI" id="CHEBI:57692"/>
    </cofactor>
    <text evidence="5">Binds 1 FAD per subunit.</text>
</comment>
<evidence type="ECO:0000256" key="4">
    <source>
        <dbReference type="ARBA" id="ARBA00023002"/>
    </source>
</evidence>
<gene>
    <name evidence="7" type="ORF">EBQ26_04940</name>
</gene>
<dbReference type="PRINTS" id="PR00368">
    <property type="entry name" value="FADPNR"/>
</dbReference>
<dbReference type="Pfam" id="PF07992">
    <property type="entry name" value="Pyr_redox_2"/>
    <property type="match status" value="1"/>
</dbReference>
<evidence type="ECO:0000313" key="8">
    <source>
        <dbReference type="Proteomes" id="UP000267521"/>
    </source>
</evidence>
<feature type="binding site" evidence="5">
    <location>
        <position position="94"/>
    </location>
    <ligand>
        <name>FAD</name>
        <dbReference type="ChEBI" id="CHEBI:57692"/>
    </ligand>
</feature>
<name>A0A3M6Q7K5_9BURK</name>
<dbReference type="AlphaFoldDB" id="A0A3M6Q7K5"/>
<comment type="caution">
    <text evidence="5">Lacks conserved residue(s) required for the propagation of feature annotation.</text>
</comment>
<dbReference type="InterPro" id="IPR023753">
    <property type="entry name" value="FAD/NAD-binding_dom"/>
</dbReference>
<sequence>MLAQPNAPPIETDVVVVGAGPAGLFQIFQLGLLGLSCHAIEALPHPGGQCIELYPHKPIYDIPALAQVSGAQLAAQLHQQLAPFPIQWHWGQTVQAVEDAPEIGPGWLRVRAATALGQPGATIHAKAVVLALGPGAFVPRLPRLEGLEALLAAQTQVFVQSHDQAAPLAGQRVVIYGGDEAAVAKALQLAQLPQAQRPVHIALLHRRDAFRADDAALAQLQTLREAGRLHVVTGQLEQLGMAHSGPAPHGDAPTLQSLHLLTPEGSSAPLPLDILLLYQGLAPKLGAALQWGLELEAKHIVVNPATLQTSREGIYAIGDIARYPGKRKLIACGFHEAILCAFAIAQAIQGKPLLTQYTTTSTQLLERLGQPTTTR</sequence>
<comment type="subunit">
    <text evidence="5">Homodimer.</text>
</comment>
<keyword evidence="2 5" id="KW-0274">FAD</keyword>
<feature type="binding site" evidence="5">
    <location>
        <position position="359"/>
    </location>
    <ligand>
        <name>FAD</name>
        <dbReference type="ChEBI" id="CHEBI:57692"/>
    </ligand>
</feature>
<evidence type="ECO:0000313" key="7">
    <source>
        <dbReference type="EMBL" id="RMW99142.1"/>
    </source>
</evidence>
<dbReference type="Gene3D" id="3.50.50.60">
    <property type="entry name" value="FAD/NAD(P)-binding domain"/>
    <property type="match status" value="2"/>
</dbReference>
<feature type="domain" description="FAD/NAD(P)-binding" evidence="6">
    <location>
        <begin position="13"/>
        <end position="324"/>
    </location>
</feature>
<dbReference type="GO" id="GO:0050660">
    <property type="term" value="F:flavin adenine dinucleotide binding"/>
    <property type="evidence" value="ECO:0007669"/>
    <property type="project" value="UniProtKB-UniRule"/>
</dbReference>
<comment type="similarity">
    <text evidence="5">Belongs to the ferredoxin--NADP reductase type 2 family.</text>
</comment>
<dbReference type="InterPro" id="IPR022890">
    <property type="entry name" value="Fd--NADP_Rdtase_type_2"/>
</dbReference>
<dbReference type="PRINTS" id="PR00469">
    <property type="entry name" value="PNDRDTASEII"/>
</dbReference>
<dbReference type="InterPro" id="IPR036188">
    <property type="entry name" value="FAD/NAD-bd_sf"/>
</dbReference>
<feature type="binding site" evidence="5">
    <location>
        <position position="319"/>
    </location>
    <ligand>
        <name>FAD</name>
        <dbReference type="ChEBI" id="CHEBI:57692"/>
    </ligand>
</feature>
<accession>A0A3M6Q7K5</accession>
<dbReference type="SUPFAM" id="SSF51905">
    <property type="entry name" value="FAD/NAD(P)-binding domain"/>
    <property type="match status" value="2"/>
</dbReference>
<proteinExistence type="inferred from homology"/>